<dbReference type="RefSeq" id="WP_182351114.1">
    <property type="nucleotide sequence ID" value="NZ_JAJSPM010000001.1"/>
</dbReference>
<accession>A0ABS8WXG9</accession>
<dbReference type="EMBL" id="JAJTND010000001">
    <property type="protein sequence ID" value="MCE3531173.1"/>
    <property type="molecule type" value="Genomic_DNA"/>
</dbReference>
<keyword evidence="1" id="KW-0472">Membrane</keyword>
<dbReference type="Proteomes" id="UP001320170">
    <property type="component" value="Unassembled WGS sequence"/>
</dbReference>
<comment type="caution">
    <text evidence="2">The sequence shown here is derived from an EMBL/GenBank/DDBJ whole genome shotgun (WGS) entry which is preliminary data.</text>
</comment>
<keyword evidence="3" id="KW-1185">Reference proteome</keyword>
<evidence type="ECO:0000313" key="2">
    <source>
        <dbReference type="EMBL" id="MCE3531173.1"/>
    </source>
</evidence>
<feature type="transmembrane region" description="Helical" evidence="1">
    <location>
        <begin position="21"/>
        <end position="40"/>
    </location>
</feature>
<reference evidence="2 3" key="1">
    <citation type="journal article" date="2024" name="Pathogens">
        <title>Characterization of a Novel Species of Legionella Isolated from a Healthcare Facility: Legionella resiliens sp. nov.</title>
        <authorList>
            <person name="Cristino S."/>
            <person name="Pascale M.R."/>
            <person name="Marino F."/>
            <person name="Derelitto C."/>
            <person name="Salaris S."/>
            <person name="Orsini M."/>
            <person name="Squarzoni S."/>
            <person name="Grottola A."/>
            <person name="Girolamini L."/>
        </authorList>
    </citation>
    <scope>NUCLEOTIDE SEQUENCE [LARGE SCALE GENOMIC DNA]</scope>
    <source>
        <strain evidence="2 3">8cVS16</strain>
    </source>
</reference>
<keyword evidence="1" id="KW-1133">Transmembrane helix</keyword>
<proteinExistence type="predicted"/>
<gene>
    <name evidence="2" type="ORF">LXO92_02135</name>
</gene>
<feature type="transmembrane region" description="Helical" evidence="1">
    <location>
        <begin position="52"/>
        <end position="72"/>
    </location>
</feature>
<name>A0ABS8WXG9_9GAMM</name>
<keyword evidence="1" id="KW-0812">Transmembrane</keyword>
<evidence type="ECO:0000256" key="1">
    <source>
        <dbReference type="SAM" id="Phobius"/>
    </source>
</evidence>
<sequence>MYYRIKIAGFIRGIFVYNLSQWTRIFTLGMYYSFSLALYKQNGYANFIMDNVVMYGKYIVLMILLFEVFIFLQDKLSKMTR</sequence>
<protein>
    <submittedName>
        <fullName evidence="2">Uncharacterized protein</fullName>
    </submittedName>
</protein>
<evidence type="ECO:0000313" key="3">
    <source>
        <dbReference type="Proteomes" id="UP001320170"/>
    </source>
</evidence>
<organism evidence="2 3">
    <name type="scientific">Legionella resiliens</name>
    <dbReference type="NCBI Taxonomy" id="2905958"/>
    <lineage>
        <taxon>Bacteria</taxon>
        <taxon>Pseudomonadati</taxon>
        <taxon>Pseudomonadota</taxon>
        <taxon>Gammaproteobacteria</taxon>
        <taxon>Legionellales</taxon>
        <taxon>Legionellaceae</taxon>
        <taxon>Legionella</taxon>
    </lineage>
</organism>